<evidence type="ECO:0000313" key="2">
    <source>
        <dbReference type="Proteomes" id="UP001549047"/>
    </source>
</evidence>
<accession>A0ABV2J4K2</accession>
<gene>
    <name evidence="1" type="ORF">ABID16_004029</name>
</gene>
<reference evidence="1 2" key="1">
    <citation type="submission" date="2024-06" db="EMBL/GenBank/DDBJ databases">
        <title>Genomic Encyclopedia of Type Strains, Phase IV (KMG-IV): sequencing the most valuable type-strain genomes for metagenomic binning, comparative biology and taxonomic classification.</title>
        <authorList>
            <person name="Goeker M."/>
        </authorList>
    </citation>
    <scope>NUCLEOTIDE SEQUENCE [LARGE SCALE GENOMIC DNA]</scope>
    <source>
        <strain evidence="1 2">DSM 29780</strain>
    </source>
</reference>
<organism evidence="1 2">
    <name type="scientific">Rhizobium aquaticum</name>
    <dbReference type="NCBI Taxonomy" id="1549636"/>
    <lineage>
        <taxon>Bacteria</taxon>
        <taxon>Pseudomonadati</taxon>
        <taxon>Pseudomonadota</taxon>
        <taxon>Alphaproteobacteria</taxon>
        <taxon>Hyphomicrobiales</taxon>
        <taxon>Rhizobiaceae</taxon>
        <taxon>Rhizobium/Agrobacterium group</taxon>
        <taxon>Rhizobium</taxon>
    </lineage>
</organism>
<keyword evidence="2" id="KW-1185">Reference proteome</keyword>
<proteinExistence type="predicted"/>
<dbReference type="EMBL" id="JBEPMB010000008">
    <property type="protein sequence ID" value="MET3615682.1"/>
    <property type="molecule type" value="Genomic_DNA"/>
</dbReference>
<dbReference type="Proteomes" id="UP001549047">
    <property type="component" value="Unassembled WGS sequence"/>
</dbReference>
<sequence>MKTLNLAQMKTVVGGTYCAPKPVCKPAPACGSHCS</sequence>
<evidence type="ECO:0008006" key="3">
    <source>
        <dbReference type="Google" id="ProtNLM"/>
    </source>
</evidence>
<evidence type="ECO:0000313" key="1">
    <source>
        <dbReference type="EMBL" id="MET3615682.1"/>
    </source>
</evidence>
<protein>
    <recommendedName>
        <fullName evidence="3">Bacteriocin</fullName>
    </recommendedName>
</protein>
<comment type="caution">
    <text evidence="1">The sequence shown here is derived from an EMBL/GenBank/DDBJ whole genome shotgun (WGS) entry which is preliminary data.</text>
</comment>
<name>A0ABV2J4K2_9HYPH</name>